<proteinExistence type="predicted"/>
<reference evidence="1 2" key="1">
    <citation type="submission" date="2010-02" db="EMBL/GenBank/DDBJ databases">
        <authorList>
            <person name="Weinstock G."/>
            <person name="Sodergren E."/>
            <person name="Clifton S."/>
            <person name="Fulton L."/>
            <person name="Fulton B."/>
            <person name="Courtney L."/>
            <person name="Fronick C."/>
            <person name="Harrison M."/>
            <person name="Strong C."/>
            <person name="Farmer C."/>
            <person name="Delahaunty K."/>
            <person name="Markovic C."/>
            <person name="Hall O."/>
            <person name="Minx P."/>
            <person name="Tomlinson C."/>
            <person name="Mitreva M."/>
            <person name="Nelson J."/>
            <person name="Hou S."/>
            <person name="Wollam A."/>
            <person name="Pepin K.H."/>
            <person name="Johnson M."/>
            <person name="Bhonagiri V."/>
            <person name="Zhang X."/>
            <person name="Suruliraj S."/>
            <person name="Warren W."/>
            <person name="Chinwalla A."/>
            <person name="Mardis E.R."/>
            <person name="Wilson R.K."/>
        </authorList>
    </citation>
    <scope>NUCLEOTIDE SEQUENCE [LARGE SCALE GENOMIC DNA]</scope>
    <source>
        <strain evidence="1 2">ATCC 29220</strain>
    </source>
</reference>
<protein>
    <submittedName>
        <fullName evidence="1">Uncharacterized protein</fullName>
    </submittedName>
</protein>
<dbReference type="EMBL" id="ABWL02000026">
    <property type="protein sequence ID" value="EFE05937.1"/>
    <property type="molecule type" value="Genomic_DNA"/>
</dbReference>
<dbReference type="Proteomes" id="UP000003880">
    <property type="component" value="Unassembled WGS sequence"/>
</dbReference>
<dbReference type="AlphaFoldDB" id="D4BJS2"/>
<gene>
    <name evidence="1" type="ORF">CIT292_10916</name>
</gene>
<organism evidence="1 2">
    <name type="scientific">Citrobacter youngae ATCC 29220</name>
    <dbReference type="NCBI Taxonomy" id="500640"/>
    <lineage>
        <taxon>Bacteria</taxon>
        <taxon>Pseudomonadati</taxon>
        <taxon>Pseudomonadota</taxon>
        <taxon>Gammaproteobacteria</taxon>
        <taxon>Enterobacterales</taxon>
        <taxon>Enterobacteriaceae</taxon>
        <taxon>Citrobacter</taxon>
        <taxon>Citrobacter freundii complex</taxon>
    </lineage>
</organism>
<name>D4BJS2_9ENTR</name>
<dbReference type="HOGENOM" id="CLU_3307029_0_0_6"/>
<sequence>MRYAARGRAINTSICVRLLFLNISILEKPGREAGLECRD</sequence>
<evidence type="ECO:0000313" key="2">
    <source>
        <dbReference type="Proteomes" id="UP000003880"/>
    </source>
</evidence>
<accession>D4BJS2</accession>
<comment type="caution">
    <text evidence="1">The sequence shown here is derived from an EMBL/GenBank/DDBJ whole genome shotgun (WGS) entry which is preliminary data.</text>
</comment>
<evidence type="ECO:0000313" key="1">
    <source>
        <dbReference type="EMBL" id="EFE05937.1"/>
    </source>
</evidence>